<organism evidence="10 11">
    <name type="scientific">Sphingobium nicotianae</name>
    <dbReference type="NCBI Taxonomy" id="2782607"/>
    <lineage>
        <taxon>Bacteria</taxon>
        <taxon>Pseudomonadati</taxon>
        <taxon>Pseudomonadota</taxon>
        <taxon>Alphaproteobacteria</taxon>
        <taxon>Sphingomonadales</taxon>
        <taxon>Sphingomonadaceae</taxon>
        <taxon>Sphingobium</taxon>
    </lineage>
</organism>
<reference evidence="10" key="1">
    <citation type="submission" date="2021-05" db="EMBL/GenBank/DDBJ databases">
        <title>Genome of Sphingobium sp. strain.</title>
        <authorList>
            <person name="Fan R."/>
        </authorList>
    </citation>
    <scope>NUCLEOTIDE SEQUENCE</scope>
    <source>
        <strain evidence="10">H33</strain>
    </source>
</reference>
<evidence type="ECO:0000256" key="6">
    <source>
        <dbReference type="ARBA" id="ARBA00023163"/>
    </source>
</evidence>
<evidence type="ECO:0000256" key="1">
    <source>
        <dbReference type="ARBA" id="ARBA00005322"/>
    </source>
</evidence>
<keyword evidence="6" id="KW-0804">Transcription</keyword>
<proteinExistence type="inferred from homology"/>
<comment type="similarity">
    <text evidence="1">Belongs to the FlgM family.</text>
</comment>
<dbReference type="InterPro" id="IPR035890">
    <property type="entry name" value="Anti-sigma-28_factor_FlgM_sf"/>
</dbReference>
<evidence type="ECO:0000313" key="10">
    <source>
        <dbReference type="EMBL" id="MBT2187066.1"/>
    </source>
</evidence>
<keyword evidence="10" id="KW-0969">Cilium</keyword>
<dbReference type="AlphaFoldDB" id="A0A9X1IR21"/>
<sequence length="96" mass="10167">MIKSVGQSLNAAIEAARLRETAQSRSTAKVTIEAAATESVATTVQTPAARMAAQGAPIDLARISRIKQAIASGNYPVDPDKIAEKMIDLDLPVEKY</sequence>
<dbReference type="GO" id="GO:0045892">
    <property type="term" value="P:negative regulation of DNA-templated transcription"/>
    <property type="evidence" value="ECO:0007669"/>
    <property type="project" value="InterPro"/>
</dbReference>
<dbReference type="InterPro" id="IPR031316">
    <property type="entry name" value="FlgM_C"/>
</dbReference>
<evidence type="ECO:0000259" key="9">
    <source>
        <dbReference type="Pfam" id="PF04316"/>
    </source>
</evidence>
<dbReference type="RefSeq" id="WP_214622817.1">
    <property type="nucleotide sequence ID" value="NZ_JAHGAW010000005.1"/>
</dbReference>
<dbReference type="InterPro" id="IPR007412">
    <property type="entry name" value="FlgM"/>
</dbReference>
<name>A0A9X1IR21_9SPHN</name>
<evidence type="ECO:0000256" key="2">
    <source>
        <dbReference type="ARBA" id="ARBA00017823"/>
    </source>
</evidence>
<dbReference type="NCBIfam" id="TIGR03824">
    <property type="entry name" value="FlgM_jcvi"/>
    <property type="match status" value="1"/>
</dbReference>
<evidence type="ECO:0000313" key="11">
    <source>
        <dbReference type="Proteomes" id="UP001138757"/>
    </source>
</evidence>
<keyword evidence="4" id="KW-1005">Bacterial flagellum biogenesis</keyword>
<gene>
    <name evidence="10" type="primary">flgM</name>
    <name evidence="10" type="ORF">KK488_08920</name>
</gene>
<keyword evidence="10" id="KW-0282">Flagellum</keyword>
<dbReference type="Pfam" id="PF04316">
    <property type="entry name" value="FlgM"/>
    <property type="match status" value="1"/>
</dbReference>
<dbReference type="EMBL" id="JAHGAW010000005">
    <property type="protein sequence ID" value="MBT2187066.1"/>
    <property type="molecule type" value="Genomic_DNA"/>
</dbReference>
<evidence type="ECO:0000256" key="3">
    <source>
        <dbReference type="ARBA" id="ARBA00022491"/>
    </source>
</evidence>
<keyword evidence="11" id="KW-1185">Reference proteome</keyword>
<evidence type="ECO:0000256" key="7">
    <source>
        <dbReference type="ARBA" id="ARBA00024739"/>
    </source>
</evidence>
<keyword evidence="5" id="KW-0805">Transcription regulation</keyword>
<keyword evidence="10" id="KW-0966">Cell projection</keyword>
<evidence type="ECO:0000256" key="8">
    <source>
        <dbReference type="ARBA" id="ARBA00030117"/>
    </source>
</evidence>
<comment type="caution">
    <text evidence="10">The sequence shown here is derived from an EMBL/GenBank/DDBJ whole genome shotgun (WGS) entry which is preliminary data.</text>
</comment>
<dbReference type="GO" id="GO:0044781">
    <property type="term" value="P:bacterial-type flagellum organization"/>
    <property type="evidence" value="ECO:0007669"/>
    <property type="project" value="UniProtKB-KW"/>
</dbReference>
<comment type="function">
    <text evidence="7">Responsible for the coupling of flagellin expression to flagellar assembly by preventing expression of the flagellin genes when a component of the middle class of proteins is defective. It negatively regulates flagellar genes by inhibiting the activity of FliA by directly binding to FliA.</text>
</comment>
<dbReference type="Proteomes" id="UP001138757">
    <property type="component" value="Unassembled WGS sequence"/>
</dbReference>
<evidence type="ECO:0000256" key="4">
    <source>
        <dbReference type="ARBA" id="ARBA00022795"/>
    </source>
</evidence>
<evidence type="ECO:0000256" key="5">
    <source>
        <dbReference type="ARBA" id="ARBA00023015"/>
    </source>
</evidence>
<feature type="domain" description="Anti-sigma-28 factor FlgM C-terminal" evidence="9">
    <location>
        <begin position="48"/>
        <end position="88"/>
    </location>
</feature>
<accession>A0A9X1IR21</accession>
<keyword evidence="3" id="KW-0678">Repressor</keyword>
<protein>
    <recommendedName>
        <fullName evidence="2">Negative regulator of flagellin synthesis</fullName>
    </recommendedName>
    <alternativeName>
        <fullName evidence="8">Anti-sigma-28 factor</fullName>
    </alternativeName>
</protein>
<dbReference type="SUPFAM" id="SSF101498">
    <property type="entry name" value="Anti-sigma factor FlgM"/>
    <property type="match status" value="1"/>
</dbReference>